<evidence type="ECO:0000256" key="1">
    <source>
        <dbReference type="SAM" id="MobiDB-lite"/>
    </source>
</evidence>
<protein>
    <submittedName>
        <fullName evidence="2">Uncharacterized protein</fullName>
    </submittedName>
</protein>
<sequence>MIEGVYDLMKSTSREKKDRCPLLGEEGIIKPIALIVPAEYVTLLEEFFSAEDLRQSGQRGDELNFSRTSRDDETEIL</sequence>
<reference evidence="2" key="1">
    <citation type="submission" date="2020-11" db="EMBL/GenBank/DDBJ databases">
        <authorList>
            <person name="Tran Van P."/>
        </authorList>
    </citation>
    <scope>NUCLEOTIDE SEQUENCE</scope>
</reference>
<proteinExistence type="predicted"/>
<feature type="compositionally biased region" description="Basic and acidic residues" evidence="1">
    <location>
        <begin position="54"/>
        <end position="71"/>
    </location>
</feature>
<dbReference type="EMBL" id="OC000506">
    <property type="protein sequence ID" value="CAD7257520.1"/>
    <property type="molecule type" value="Genomic_DNA"/>
</dbReference>
<accession>A0A7R9APU2</accession>
<dbReference type="AlphaFoldDB" id="A0A7R9APU2"/>
<name>A0A7R9APU2_TIMSH</name>
<gene>
    <name evidence="2" type="ORF">TSIB3V08_LOCUS1778</name>
</gene>
<evidence type="ECO:0000313" key="2">
    <source>
        <dbReference type="EMBL" id="CAD7257520.1"/>
    </source>
</evidence>
<organism evidence="2">
    <name type="scientific">Timema shepardi</name>
    <name type="common">Walking stick</name>
    <dbReference type="NCBI Taxonomy" id="629360"/>
    <lineage>
        <taxon>Eukaryota</taxon>
        <taxon>Metazoa</taxon>
        <taxon>Ecdysozoa</taxon>
        <taxon>Arthropoda</taxon>
        <taxon>Hexapoda</taxon>
        <taxon>Insecta</taxon>
        <taxon>Pterygota</taxon>
        <taxon>Neoptera</taxon>
        <taxon>Polyneoptera</taxon>
        <taxon>Phasmatodea</taxon>
        <taxon>Timematodea</taxon>
        <taxon>Timematoidea</taxon>
        <taxon>Timematidae</taxon>
        <taxon>Timema</taxon>
    </lineage>
</organism>
<feature type="region of interest" description="Disordered" evidence="1">
    <location>
        <begin position="54"/>
        <end position="77"/>
    </location>
</feature>